<dbReference type="CDD" id="cd16461">
    <property type="entry name" value="RING-H2_EL5-like"/>
    <property type="match status" value="1"/>
</dbReference>
<evidence type="ECO:0000256" key="12">
    <source>
        <dbReference type="ARBA" id="ARBA00023136"/>
    </source>
</evidence>
<evidence type="ECO:0000256" key="16">
    <source>
        <dbReference type="SAM" id="Phobius"/>
    </source>
</evidence>
<evidence type="ECO:0000256" key="4">
    <source>
        <dbReference type="ARBA" id="ARBA00012483"/>
    </source>
</evidence>
<evidence type="ECO:0000256" key="13">
    <source>
        <dbReference type="ARBA" id="ARBA00024209"/>
    </source>
</evidence>
<evidence type="ECO:0000256" key="14">
    <source>
        <dbReference type="PROSITE-ProRule" id="PRU00175"/>
    </source>
</evidence>
<comment type="similarity">
    <text evidence="13">Belongs to the RING-type zinc finger family. ATL subfamily.</text>
</comment>
<evidence type="ECO:0000256" key="6">
    <source>
        <dbReference type="ARBA" id="ARBA00022692"/>
    </source>
</evidence>
<gene>
    <name evidence="18" type="ORF">URODEC1_LOCUS44953</name>
</gene>
<dbReference type="PANTHER" id="PTHR46539">
    <property type="entry name" value="E3 UBIQUITIN-PROTEIN LIGASE ATL42"/>
    <property type="match status" value="1"/>
</dbReference>
<feature type="transmembrane region" description="Helical" evidence="16">
    <location>
        <begin position="41"/>
        <end position="66"/>
    </location>
</feature>
<feature type="domain" description="RING-type" evidence="17">
    <location>
        <begin position="123"/>
        <end position="165"/>
    </location>
</feature>
<reference evidence="18 19" key="2">
    <citation type="submission" date="2024-10" db="EMBL/GenBank/DDBJ databases">
        <authorList>
            <person name="Ryan C."/>
        </authorList>
    </citation>
    <scope>NUCLEOTIDE SEQUENCE [LARGE SCALE GENOMIC DNA]</scope>
</reference>
<comment type="catalytic activity">
    <reaction evidence="1">
        <text>S-ubiquitinyl-[E2 ubiquitin-conjugating enzyme]-L-cysteine + [acceptor protein]-L-lysine = [E2 ubiquitin-conjugating enzyme]-L-cysteine + N(6)-ubiquitinyl-[acceptor protein]-L-lysine.</text>
        <dbReference type="EC" id="2.3.2.27"/>
    </reaction>
</comment>
<comment type="pathway">
    <text evidence="3">Protein modification; protein ubiquitination.</text>
</comment>
<dbReference type="Proteomes" id="UP001497457">
    <property type="component" value="Chromosome 19rd"/>
</dbReference>
<evidence type="ECO:0000256" key="1">
    <source>
        <dbReference type="ARBA" id="ARBA00000900"/>
    </source>
</evidence>
<dbReference type="PROSITE" id="PS50089">
    <property type="entry name" value="ZF_RING_2"/>
    <property type="match status" value="1"/>
</dbReference>
<evidence type="ECO:0000256" key="10">
    <source>
        <dbReference type="ARBA" id="ARBA00022833"/>
    </source>
</evidence>
<evidence type="ECO:0000256" key="5">
    <source>
        <dbReference type="ARBA" id="ARBA00022679"/>
    </source>
</evidence>
<comment type="subcellular location">
    <subcellularLocation>
        <location evidence="2">Membrane</location>
        <topology evidence="2">Single-pass membrane protein</topology>
    </subcellularLocation>
</comment>
<feature type="compositionally biased region" description="Low complexity" evidence="15">
    <location>
        <begin position="1"/>
        <end position="14"/>
    </location>
</feature>
<dbReference type="Gene3D" id="3.30.40.10">
    <property type="entry name" value="Zinc/RING finger domain, C3HC4 (zinc finger)"/>
    <property type="match status" value="1"/>
</dbReference>
<evidence type="ECO:0000256" key="2">
    <source>
        <dbReference type="ARBA" id="ARBA00004167"/>
    </source>
</evidence>
<evidence type="ECO:0000313" key="19">
    <source>
        <dbReference type="Proteomes" id="UP001497457"/>
    </source>
</evidence>
<keyword evidence="5" id="KW-0808">Transferase</keyword>
<evidence type="ECO:0000256" key="3">
    <source>
        <dbReference type="ARBA" id="ARBA00004906"/>
    </source>
</evidence>
<evidence type="ECO:0000256" key="8">
    <source>
        <dbReference type="ARBA" id="ARBA00022771"/>
    </source>
</evidence>
<keyword evidence="8 14" id="KW-0863">Zinc-finger</keyword>
<keyword evidence="11 16" id="KW-1133">Transmembrane helix</keyword>
<dbReference type="FunFam" id="3.30.40.10:FF:000836">
    <property type="entry name" value="RING-H2 finger protein ATL40"/>
    <property type="match status" value="1"/>
</dbReference>
<keyword evidence="6 16" id="KW-0812">Transmembrane</keyword>
<protein>
    <recommendedName>
        <fullName evidence="4">RING-type E3 ubiquitin transferase</fullName>
        <ecNumber evidence="4">2.3.2.27</ecNumber>
    </recommendedName>
</protein>
<evidence type="ECO:0000256" key="11">
    <source>
        <dbReference type="ARBA" id="ARBA00022989"/>
    </source>
</evidence>
<keyword evidence="10" id="KW-0862">Zinc</keyword>
<evidence type="ECO:0000256" key="15">
    <source>
        <dbReference type="SAM" id="MobiDB-lite"/>
    </source>
</evidence>
<feature type="region of interest" description="Disordered" evidence="15">
    <location>
        <begin position="1"/>
        <end position="36"/>
    </location>
</feature>
<evidence type="ECO:0000313" key="18">
    <source>
        <dbReference type="EMBL" id="CAL4961341.1"/>
    </source>
</evidence>
<proteinExistence type="inferred from homology"/>
<name>A0ABC8ZI15_9POAL</name>
<dbReference type="PANTHER" id="PTHR46539:SF29">
    <property type="entry name" value="(WILD MALAYSIAN BANANA) HYPOTHETICAL PROTEIN"/>
    <property type="match status" value="1"/>
</dbReference>
<dbReference type="SUPFAM" id="SSF57850">
    <property type="entry name" value="RING/U-box"/>
    <property type="match status" value="1"/>
</dbReference>
<keyword evidence="12 16" id="KW-0472">Membrane</keyword>
<dbReference type="GO" id="GO:0061630">
    <property type="term" value="F:ubiquitin protein ligase activity"/>
    <property type="evidence" value="ECO:0007669"/>
    <property type="project" value="UniProtKB-EC"/>
</dbReference>
<keyword evidence="9" id="KW-0833">Ubl conjugation pathway</keyword>
<accession>A0ABC8ZI15</accession>
<evidence type="ECO:0000256" key="9">
    <source>
        <dbReference type="ARBA" id="ARBA00022786"/>
    </source>
</evidence>
<evidence type="ECO:0000256" key="7">
    <source>
        <dbReference type="ARBA" id="ARBA00022723"/>
    </source>
</evidence>
<organism evidence="18 19">
    <name type="scientific">Urochloa decumbens</name>
    <dbReference type="NCBI Taxonomy" id="240449"/>
    <lineage>
        <taxon>Eukaryota</taxon>
        <taxon>Viridiplantae</taxon>
        <taxon>Streptophyta</taxon>
        <taxon>Embryophyta</taxon>
        <taxon>Tracheophyta</taxon>
        <taxon>Spermatophyta</taxon>
        <taxon>Magnoliopsida</taxon>
        <taxon>Liliopsida</taxon>
        <taxon>Poales</taxon>
        <taxon>Poaceae</taxon>
        <taxon>PACMAD clade</taxon>
        <taxon>Panicoideae</taxon>
        <taxon>Panicodae</taxon>
        <taxon>Paniceae</taxon>
        <taxon>Melinidinae</taxon>
        <taxon>Urochloa</taxon>
    </lineage>
</organism>
<dbReference type="AlphaFoldDB" id="A0ABC8ZI15"/>
<dbReference type="EMBL" id="OZ075129">
    <property type="protein sequence ID" value="CAL4961341.1"/>
    <property type="molecule type" value="Genomic_DNA"/>
</dbReference>
<feature type="region of interest" description="Disordered" evidence="15">
    <location>
        <begin position="222"/>
        <end position="258"/>
    </location>
</feature>
<dbReference type="SMART" id="SM00184">
    <property type="entry name" value="RING"/>
    <property type="match status" value="1"/>
</dbReference>
<dbReference type="InterPro" id="IPR013083">
    <property type="entry name" value="Znf_RING/FYVE/PHD"/>
</dbReference>
<evidence type="ECO:0000259" key="17">
    <source>
        <dbReference type="PROSITE" id="PS50089"/>
    </source>
</evidence>
<dbReference type="InterPro" id="IPR001841">
    <property type="entry name" value="Znf_RING"/>
</dbReference>
<reference evidence="19" key="1">
    <citation type="submission" date="2024-06" db="EMBL/GenBank/DDBJ databases">
        <authorList>
            <person name="Ryan C."/>
        </authorList>
    </citation>
    <scope>NUCLEOTIDE SEQUENCE [LARGE SCALE GENOMIC DNA]</scope>
</reference>
<keyword evidence="7" id="KW-0479">Metal-binding</keyword>
<dbReference type="EC" id="2.3.2.27" evidence="4"/>
<dbReference type="GO" id="GO:0008270">
    <property type="term" value="F:zinc ion binding"/>
    <property type="evidence" value="ECO:0007669"/>
    <property type="project" value="UniProtKB-KW"/>
</dbReference>
<dbReference type="Pfam" id="PF13639">
    <property type="entry name" value="zf-RING_2"/>
    <property type="match status" value="1"/>
</dbReference>
<keyword evidence="19" id="KW-1185">Reference proteome</keyword>
<dbReference type="GO" id="GO:0016020">
    <property type="term" value="C:membrane"/>
    <property type="evidence" value="ECO:0007669"/>
    <property type="project" value="UniProtKB-SubCell"/>
</dbReference>
<sequence>MATTTMTAAMSTTTVKASDPGSAWFGSGARTPPSAGAGGHNVRLITTAVGAFVSVLGLALFLHLYVCHVRRRNRRRAEAAAAVLPITSAAPAKCGLDAAAIAALPTAVYGGQAAAEGEPGAECAICLGAVQEGEVVRALPACGHVFHVPCVDTWLASSSSCPVCRAEVEPPAQEEGAAARLVLEKLQDAAAKEAEEAAAGSCSSTPERGTISACASLMKMLSRERPAAPRRPQQSAAVHADAAGELDDLERQMQAVNN</sequence>